<dbReference type="Gene3D" id="3.90.10.10">
    <property type="entry name" value="Cytochrome C3"/>
    <property type="match status" value="1"/>
</dbReference>
<keyword evidence="1" id="KW-0813">Transport</keyword>
<dbReference type="eggNOG" id="ENOG50335B9">
    <property type="taxonomic scope" value="Bacteria"/>
</dbReference>
<feature type="binding site" description="axial binding residue" evidence="6">
    <location>
        <position position="57"/>
    </location>
    <ligand>
        <name>heme c</name>
        <dbReference type="ChEBI" id="CHEBI:61717"/>
        <label>1</label>
    </ligand>
    <ligandPart>
        <name>Fe</name>
        <dbReference type="ChEBI" id="CHEBI:18248"/>
    </ligandPart>
</feature>
<dbReference type="InterPro" id="IPR029467">
    <property type="entry name" value="Cyt_c7-like"/>
</dbReference>
<feature type="binding site" description="axial binding residue" evidence="6">
    <location>
        <position position="89"/>
    </location>
    <ligand>
        <name>heme c</name>
        <dbReference type="ChEBI" id="CHEBI:61717"/>
        <label>1</label>
    </ligand>
    <ligandPart>
        <name>Fe</name>
        <dbReference type="ChEBI" id="CHEBI:18248"/>
    </ligandPart>
</feature>
<dbReference type="EMBL" id="CP000859">
    <property type="protein sequence ID" value="ABW68454.1"/>
    <property type="molecule type" value="Genomic_DNA"/>
</dbReference>
<proteinExistence type="predicted"/>
<keyword evidence="3 6" id="KW-0479">Metal-binding</keyword>
<evidence type="ECO:0000313" key="9">
    <source>
        <dbReference type="EMBL" id="ABW68454.1"/>
    </source>
</evidence>
<dbReference type="HOGENOM" id="CLU_2117035_0_0_7"/>
<organism evidence="9 10">
    <name type="scientific">Desulfosudis oleivorans (strain DSM 6200 / JCM 39069 / Hxd3)</name>
    <name type="common">Desulfococcus oleovorans</name>
    <dbReference type="NCBI Taxonomy" id="96561"/>
    <lineage>
        <taxon>Bacteria</taxon>
        <taxon>Pseudomonadati</taxon>
        <taxon>Thermodesulfobacteriota</taxon>
        <taxon>Desulfobacteria</taxon>
        <taxon>Desulfobacterales</taxon>
        <taxon>Desulfosudaceae</taxon>
        <taxon>Desulfosudis</taxon>
    </lineage>
</organism>
<reference evidence="9 10" key="1">
    <citation type="submission" date="2007-10" db="EMBL/GenBank/DDBJ databases">
        <title>Complete sequence of Desulfococcus oleovorans Hxd3.</title>
        <authorList>
            <consortium name="US DOE Joint Genome Institute"/>
            <person name="Copeland A."/>
            <person name="Lucas S."/>
            <person name="Lapidus A."/>
            <person name="Barry K."/>
            <person name="Glavina del Rio T."/>
            <person name="Dalin E."/>
            <person name="Tice H."/>
            <person name="Pitluck S."/>
            <person name="Kiss H."/>
            <person name="Brettin T."/>
            <person name="Bruce D."/>
            <person name="Detter J.C."/>
            <person name="Han C."/>
            <person name="Schmutz J."/>
            <person name="Larimer F."/>
            <person name="Land M."/>
            <person name="Hauser L."/>
            <person name="Kyrpides N."/>
            <person name="Kim E."/>
            <person name="Wawrik B."/>
            <person name="Richardson P."/>
        </authorList>
    </citation>
    <scope>NUCLEOTIDE SEQUENCE [LARGE SCALE GENOMIC DNA]</scope>
    <source>
        <strain evidence="10">DSM 6200 / JCM 39069 / Hxd3</strain>
    </source>
</reference>
<dbReference type="PRINTS" id="PR00609">
    <property type="entry name" value="CYTOCHROMEC3"/>
</dbReference>
<dbReference type="AlphaFoldDB" id="A8ZX75"/>
<dbReference type="GO" id="GO:0020037">
    <property type="term" value="F:heme binding"/>
    <property type="evidence" value="ECO:0007669"/>
    <property type="project" value="InterPro"/>
</dbReference>
<feature type="binding site" description="axial binding residue" evidence="6">
    <location>
        <position position="50"/>
    </location>
    <ligand>
        <name>heme c</name>
        <dbReference type="ChEBI" id="CHEBI:61717"/>
        <label>1</label>
    </ligand>
    <ligandPart>
        <name>Fe</name>
        <dbReference type="ChEBI" id="CHEBI:18248"/>
    </ligandPart>
</feature>
<feature type="binding site" description="axial binding residue" evidence="6">
    <location>
        <position position="93"/>
    </location>
    <ligand>
        <name>heme c</name>
        <dbReference type="ChEBI" id="CHEBI:61717"/>
        <label>1</label>
    </ligand>
    <ligandPart>
        <name>Fe</name>
        <dbReference type="ChEBI" id="CHEBI:18248"/>
    </ligandPart>
</feature>
<feature type="signal peptide" evidence="7">
    <location>
        <begin position="1"/>
        <end position="23"/>
    </location>
</feature>
<dbReference type="OrthoDB" id="5421852at2"/>
<feature type="binding site" description="axial binding residue" evidence="6">
    <location>
        <position position="47"/>
    </location>
    <ligand>
        <name>heme c</name>
        <dbReference type="ChEBI" id="CHEBI:61717"/>
        <label>1</label>
    </ligand>
    <ligandPart>
        <name>Fe</name>
        <dbReference type="ChEBI" id="CHEBI:18248"/>
    </ligandPart>
</feature>
<feature type="chain" id="PRO_5002734064" evidence="7">
    <location>
        <begin position="24"/>
        <end position="113"/>
    </location>
</feature>
<evidence type="ECO:0000313" key="10">
    <source>
        <dbReference type="Proteomes" id="UP000008561"/>
    </source>
</evidence>
<sequence length="113" mass="12144">MKQRKWFWPVLAALVLTAVAALAAEMNMGAPNLVIPAGNKGDVSFPHGTHQTVLEDCNTCHSLFPQEPGSIVSLKAAGTLRKMQVMKVCQGCHKEMTQAGKKTGPVSCNDCHQ</sequence>
<keyword evidence="2 6" id="KW-0349">Heme</keyword>
<evidence type="ECO:0000256" key="3">
    <source>
        <dbReference type="ARBA" id="ARBA00022723"/>
    </source>
</evidence>
<keyword evidence="7" id="KW-0732">Signal</keyword>
<feature type="binding site" description="axial binding residue" evidence="6">
    <location>
        <position position="92"/>
    </location>
    <ligand>
        <name>heme c</name>
        <dbReference type="ChEBI" id="CHEBI:61717"/>
        <label>1</label>
    </ligand>
    <ligandPart>
        <name>Fe</name>
        <dbReference type="ChEBI" id="CHEBI:18248"/>
    </ligandPart>
</feature>
<dbReference type="InterPro" id="IPR036280">
    <property type="entry name" value="Multihaem_cyt_sf"/>
</dbReference>
<evidence type="ECO:0000259" key="8">
    <source>
        <dbReference type="Pfam" id="PF14522"/>
    </source>
</evidence>
<evidence type="ECO:0000256" key="6">
    <source>
        <dbReference type="PIRSR" id="PIRSR602322-1"/>
    </source>
</evidence>
<comment type="cofactor">
    <cofactor evidence="6">
        <name>heme c</name>
        <dbReference type="ChEBI" id="CHEBI:61717"/>
    </cofactor>
    <text evidence="6">Binds 4 heme c groups covalently per monomer.</text>
</comment>
<name>A8ZX75_DESOH</name>
<dbReference type="GO" id="GO:0046872">
    <property type="term" value="F:metal ion binding"/>
    <property type="evidence" value="ECO:0007669"/>
    <property type="project" value="UniProtKB-KW"/>
</dbReference>
<evidence type="ECO:0000256" key="4">
    <source>
        <dbReference type="ARBA" id="ARBA00022982"/>
    </source>
</evidence>
<feature type="binding site" description="axial binding residue" evidence="6">
    <location>
        <position position="112"/>
    </location>
    <ligand>
        <name>heme c</name>
        <dbReference type="ChEBI" id="CHEBI:61717"/>
        <label>1</label>
    </ligand>
    <ligandPart>
        <name>Fe</name>
        <dbReference type="ChEBI" id="CHEBI:18248"/>
    </ligandPart>
</feature>
<dbReference type="Pfam" id="PF14522">
    <property type="entry name" value="Cytochrome_C7"/>
    <property type="match status" value="1"/>
</dbReference>
<feature type="domain" description="Cytochrome c7-like" evidence="8">
    <location>
        <begin position="43"/>
        <end position="113"/>
    </location>
</feature>
<feature type="binding site" description="axial binding residue" evidence="6">
    <location>
        <position position="111"/>
    </location>
    <ligand>
        <name>heme c</name>
        <dbReference type="ChEBI" id="CHEBI:61717"/>
        <label>1</label>
    </ligand>
    <ligandPart>
        <name>Fe</name>
        <dbReference type="ChEBI" id="CHEBI:18248"/>
    </ligandPart>
</feature>
<dbReference type="CDD" id="cd08168">
    <property type="entry name" value="Cytochrom_C3"/>
    <property type="match status" value="1"/>
</dbReference>
<keyword evidence="4" id="KW-0249">Electron transport</keyword>
<feature type="binding site" description="axial binding residue" evidence="6">
    <location>
        <position position="108"/>
    </location>
    <ligand>
        <name>heme c</name>
        <dbReference type="ChEBI" id="CHEBI:61717"/>
        <label>1</label>
    </ligand>
    <ligandPart>
        <name>Fe</name>
        <dbReference type="ChEBI" id="CHEBI:18248"/>
    </ligandPart>
</feature>
<dbReference type="STRING" id="96561.Dole_2651"/>
<dbReference type="Proteomes" id="UP000008561">
    <property type="component" value="Chromosome"/>
</dbReference>
<feature type="binding site" description="axial binding residue" evidence="6">
    <location>
        <position position="61"/>
    </location>
    <ligand>
        <name>heme c</name>
        <dbReference type="ChEBI" id="CHEBI:61717"/>
        <label>1</label>
    </ligand>
    <ligandPart>
        <name>Fe</name>
        <dbReference type="ChEBI" id="CHEBI:18248"/>
    </ligandPart>
</feature>
<evidence type="ECO:0000256" key="2">
    <source>
        <dbReference type="ARBA" id="ARBA00022617"/>
    </source>
</evidence>
<protein>
    <submittedName>
        <fullName evidence="9">Cytochrome c class III</fullName>
    </submittedName>
</protein>
<gene>
    <name evidence="9" type="ordered locus">Dole_2651</name>
</gene>
<dbReference type="InterPro" id="IPR002322">
    <property type="entry name" value="Cyt_c_III"/>
</dbReference>
<evidence type="ECO:0000256" key="1">
    <source>
        <dbReference type="ARBA" id="ARBA00022448"/>
    </source>
</evidence>
<dbReference type="SUPFAM" id="SSF48695">
    <property type="entry name" value="Multiheme cytochromes"/>
    <property type="match status" value="1"/>
</dbReference>
<evidence type="ECO:0000256" key="5">
    <source>
        <dbReference type="ARBA" id="ARBA00023004"/>
    </source>
</evidence>
<dbReference type="GO" id="GO:0009055">
    <property type="term" value="F:electron transfer activity"/>
    <property type="evidence" value="ECO:0007669"/>
    <property type="project" value="InterPro"/>
</dbReference>
<keyword evidence="10" id="KW-1185">Reference proteome</keyword>
<accession>A8ZX75</accession>
<dbReference type="KEGG" id="dol:Dole_2651"/>
<feature type="binding site" description="axial binding residue" evidence="6">
    <location>
        <position position="60"/>
    </location>
    <ligand>
        <name>heme c</name>
        <dbReference type="ChEBI" id="CHEBI:61717"/>
        <label>1</label>
    </ligand>
    <ligandPart>
        <name>Fe</name>
        <dbReference type="ChEBI" id="CHEBI:18248"/>
    </ligandPart>
</feature>
<keyword evidence="5 6" id="KW-0408">Iron</keyword>
<dbReference type="RefSeq" id="WP_012176065.1">
    <property type="nucleotide sequence ID" value="NC_009943.1"/>
</dbReference>
<evidence type="ECO:0000256" key="7">
    <source>
        <dbReference type="SAM" id="SignalP"/>
    </source>
</evidence>